<feature type="region of interest" description="Disordered" evidence="1">
    <location>
        <begin position="1"/>
        <end position="66"/>
    </location>
</feature>
<dbReference type="EnsemblPlants" id="QL10p002191:mrna">
    <property type="protein sequence ID" value="QL10p002191:mrna:CDS:2"/>
    <property type="gene ID" value="QL10p002191"/>
</dbReference>
<proteinExistence type="predicted"/>
<dbReference type="InParanoid" id="A0A7N2MMF4"/>
<evidence type="ECO:0000256" key="1">
    <source>
        <dbReference type="SAM" id="MobiDB-lite"/>
    </source>
</evidence>
<dbReference type="AlphaFoldDB" id="A0A7N2MMF4"/>
<dbReference type="EMBL" id="LRBV02000010">
    <property type="status" value="NOT_ANNOTATED_CDS"/>
    <property type="molecule type" value="Genomic_DNA"/>
</dbReference>
<reference evidence="2" key="2">
    <citation type="submission" date="2021-01" db="UniProtKB">
        <authorList>
            <consortium name="EnsemblPlants"/>
        </authorList>
    </citation>
    <scope>IDENTIFICATION</scope>
</reference>
<dbReference type="Proteomes" id="UP000594261">
    <property type="component" value="Chromosome 10"/>
</dbReference>
<name>A0A7N2MMF4_QUELO</name>
<protein>
    <submittedName>
        <fullName evidence="2">Uncharacterized protein</fullName>
    </submittedName>
</protein>
<organism evidence="2 3">
    <name type="scientific">Quercus lobata</name>
    <name type="common">Valley oak</name>
    <dbReference type="NCBI Taxonomy" id="97700"/>
    <lineage>
        <taxon>Eukaryota</taxon>
        <taxon>Viridiplantae</taxon>
        <taxon>Streptophyta</taxon>
        <taxon>Embryophyta</taxon>
        <taxon>Tracheophyta</taxon>
        <taxon>Spermatophyta</taxon>
        <taxon>Magnoliopsida</taxon>
        <taxon>eudicotyledons</taxon>
        <taxon>Gunneridae</taxon>
        <taxon>Pentapetalae</taxon>
        <taxon>rosids</taxon>
        <taxon>fabids</taxon>
        <taxon>Fagales</taxon>
        <taxon>Fagaceae</taxon>
        <taxon>Quercus</taxon>
    </lineage>
</organism>
<sequence>MSRRRLRLICSSDEEEEENQIPQQPEPENQNRDPNVVPDPYPSEPLEISDDDVEEEESSTSPITSLLPIQIRIPITTSHNKLRRRIPPVKARVSGRLMFPTTPRNQIQPPVEENKSAQARVFRSEIFSGG</sequence>
<keyword evidence="3" id="KW-1185">Reference proteome</keyword>
<reference evidence="2 3" key="1">
    <citation type="journal article" date="2016" name="G3 (Bethesda)">
        <title>First Draft Assembly and Annotation of the Genome of a California Endemic Oak Quercus lobata Nee (Fagaceae).</title>
        <authorList>
            <person name="Sork V.L."/>
            <person name="Fitz-Gibbon S.T."/>
            <person name="Puiu D."/>
            <person name="Crepeau M."/>
            <person name="Gugger P.F."/>
            <person name="Sherman R."/>
            <person name="Stevens K."/>
            <person name="Langley C.H."/>
            <person name="Pellegrini M."/>
            <person name="Salzberg S.L."/>
        </authorList>
    </citation>
    <scope>NUCLEOTIDE SEQUENCE [LARGE SCALE GENOMIC DNA]</scope>
    <source>
        <strain evidence="2 3">cv. SW786</strain>
    </source>
</reference>
<evidence type="ECO:0000313" key="2">
    <source>
        <dbReference type="EnsemblPlants" id="QL10p002191:mrna:CDS:2"/>
    </source>
</evidence>
<evidence type="ECO:0000313" key="3">
    <source>
        <dbReference type="Proteomes" id="UP000594261"/>
    </source>
</evidence>
<feature type="region of interest" description="Disordered" evidence="1">
    <location>
        <begin position="82"/>
        <end position="116"/>
    </location>
</feature>
<dbReference type="Gramene" id="QL10p002191:mrna">
    <property type="protein sequence ID" value="QL10p002191:mrna:CDS:2"/>
    <property type="gene ID" value="QL10p002191"/>
</dbReference>
<feature type="compositionally biased region" description="Low complexity" evidence="1">
    <location>
        <begin position="20"/>
        <end position="35"/>
    </location>
</feature>
<accession>A0A7N2MMF4</accession>
<feature type="compositionally biased region" description="Acidic residues" evidence="1">
    <location>
        <begin position="47"/>
        <end position="58"/>
    </location>
</feature>